<reference evidence="10 11" key="2">
    <citation type="journal article" date="2013" name="PLoS ONE">
        <title>Whole genome mapping and re-organization of the nuclear and mitochondrial genomes of Babesia microti isolates.</title>
        <authorList>
            <person name="Cornillot E."/>
            <person name="Dassouli A."/>
            <person name="Garg A."/>
            <person name="Pachikara N."/>
            <person name="Randazzo S."/>
            <person name="Depoix D."/>
            <person name="Carcy B."/>
            <person name="Delbecq S."/>
            <person name="Frutos R."/>
            <person name="Silva J.C."/>
            <person name="Sutton R."/>
            <person name="Krause P.J."/>
            <person name="Mamoun C.B."/>
        </authorList>
    </citation>
    <scope>NUCLEOTIDE SEQUENCE [LARGE SCALE GENOMIC DNA]</scope>
    <source>
        <strain evidence="10 11">RI</strain>
    </source>
</reference>
<dbReference type="InterPro" id="IPR047575">
    <property type="entry name" value="Sm"/>
</dbReference>
<keyword evidence="8" id="KW-0687">Ribonucleoprotein</keyword>
<keyword evidence="5" id="KW-0694">RNA-binding</keyword>
<dbReference type="GeneID" id="24424117"/>
<dbReference type="Proteomes" id="UP000002899">
    <property type="component" value="Chromosome II"/>
</dbReference>
<evidence type="ECO:0000256" key="3">
    <source>
        <dbReference type="ARBA" id="ARBA00022664"/>
    </source>
</evidence>
<dbReference type="GO" id="GO:0003723">
    <property type="term" value="F:RNA binding"/>
    <property type="evidence" value="ECO:0007669"/>
    <property type="project" value="UniProtKB-KW"/>
</dbReference>
<keyword evidence="3" id="KW-0507">mRNA processing</keyword>
<keyword evidence="7" id="KW-0539">Nucleus</keyword>
<evidence type="ECO:0000256" key="7">
    <source>
        <dbReference type="ARBA" id="ARBA00023242"/>
    </source>
</evidence>
<evidence type="ECO:0000313" key="11">
    <source>
        <dbReference type="Proteomes" id="UP000002899"/>
    </source>
</evidence>
<dbReference type="GO" id="GO:0071013">
    <property type="term" value="C:catalytic step 2 spliceosome"/>
    <property type="evidence" value="ECO:0007669"/>
    <property type="project" value="TreeGrafter"/>
</dbReference>
<evidence type="ECO:0000256" key="2">
    <source>
        <dbReference type="ARBA" id="ARBA00006850"/>
    </source>
</evidence>
<dbReference type="RefSeq" id="XP_012648100.1">
    <property type="nucleotide sequence ID" value="XM_012792646.1"/>
</dbReference>
<dbReference type="GO" id="GO:1990726">
    <property type="term" value="C:Lsm1-7-Pat1 complex"/>
    <property type="evidence" value="ECO:0007669"/>
    <property type="project" value="TreeGrafter"/>
</dbReference>
<evidence type="ECO:0000256" key="8">
    <source>
        <dbReference type="ARBA" id="ARBA00023274"/>
    </source>
</evidence>
<reference evidence="10 11" key="1">
    <citation type="journal article" date="2012" name="Nucleic Acids Res.">
        <title>Sequencing of the smallest Apicomplexan genome from the human pathogen Babesia microti.</title>
        <authorList>
            <person name="Cornillot E."/>
            <person name="Hadj-Kaddour K."/>
            <person name="Dassouli A."/>
            <person name="Noel B."/>
            <person name="Ranwez V."/>
            <person name="Vacherie B."/>
            <person name="Augagneur Y."/>
            <person name="Bres V."/>
            <person name="Duclos A."/>
            <person name="Randazzo S."/>
            <person name="Carcy B."/>
            <person name="Debierre-Grockiego F."/>
            <person name="Delbecq S."/>
            <person name="Moubri-Menage K."/>
            <person name="Shams-Eldin H."/>
            <person name="Usmani-Brown S."/>
            <person name="Bringaud F."/>
            <person name="Wincker P."/>
            <person name="Vivares C.P."/>
            <person name="Schwarz R.T."/>
            <person name="Schetters T.P."/>
            <person name="Krause P.J."/>
            <person name="Gorenflot A."/>
            <person name="Berry V."/>
            <person name="Barbe V."/>
            <person name="Ben Mamoun C."/>
        </authorList>
    </citation>
    <scope>NUCLEOTIDE SEQUENCE [LARGE SCALE GENOMIC DNA]</scope>
    <source>
        <strain evidence="10 11">RI</strain>
    </source>
</reference>
<dbReference type="SMART" id="SM00651">
    <property type="entry name" value="Sm"/>
    <property type="match status" value="1"/>
</dbReference>
<accession>I7IG99</accession>
<name>I7IG99_BABMR</name>
<dbReference type="GO" id="GO:0071004">
    <property type="term" value="C:U2-type prespliceosome"/>
    <property type="evidence" value="ECO:0007669"/>
    <property type="project" value="TreeGrafter"/>
</dbReference>
<gene>
    <name evidence="10" type="ORF">BMR1_02g01655</name>
</gene>
<dbReference type="GO" id="GO:0005689">
    <property type="term" value="C:U12-type spliceosomal complex"/>
    <property type="evidence" value="ECO:0007669"/>
    <property type="project" value="TreeGrafter"/>
</dbReference>
<dbReference type="InterPro" id="IPR001163">
    <property type="entry name" value="Sm_dom_euk/arc"/>
</dbReference>
<dbReference type="InterPro" id="IPR044641">
    <property type="entry name" value="Lsm7/SmG-like"/>
</dbReference>
<dbReference type="CDD" id="cd01729">
    <property type="entry name" value="LSm7"/>
    <property type="match status" value="1"/>
</dbReference>
<sequence length="102" mass="11423">MPPKSTKGKEVKTVINLNKYLNKYIRVKFNGGREVRGLLKGFDVMSNLVLDEAEEFKCESESFYSFDEESRPLGLVVARGTSVALIFSDDGTVPIDNPFIES</sequence>
<comment type="similarity">
    <text evidence="2">Belongs to the snRNP Sm proteins family.</text>
</comment>
<organism evidence="10 11">
    <name type="scientific">Babesia microti (strain RI)</name>
    <dbReference type="NCBI Taxonomy" id="1133968"/>
    <lineage>
        <taxon>Eukaryota</taxon>
        <taxon>Sar</taxon>
        <taxon>Alveolata</taxon>
        <taxon>Apicomplexa</taxon>
        <taxon>Aconoidasida</taxon>
        <taxon>Piroplasmida</taxon>
        <taxon>Babesiidae</taxon>
        <taxon>Babesia</taxon>
    </lineage>
</organism>
<feature type="domain" description="Sm" evidence="9">
    <location>
        <begin position="12"/>
        <end position="92"/>
    </location>
</feature>
<dbReference type="OMA" id="PFVQQEE"/>
<dbReference type="GO" id="GO:0005688">
    <property type="term" value="C:U6 snRNP"/>
    <property type="evidence" value="ECO:0007669"/>
    <property type="project" value="TreeGrafter"/>
</dbReference>
<dbReference type="SUPFAM" id="SSF50182">
    <property type="entry name" value="Sm-like ribonucleoproteins"/>
    <property type="match status" value="1"/>
</dbReference>
<dbReference type="EMBL" id="FO082872">
    <property type="protein sequence ID" value="CCF73491.1"/>
    <property type="molecule type" value="Genomic_DNA"/>
</dbReference>
<evidence type="ECO:0000256" key="6">
    <source>
        <dbReference type="ARBA" id="ARBA00023187"/>
    </source>
</evidence>
<dbReference type="KEGG" id="bmic:BMR1_02g01655"/>
<dbReference type="InterPro" id="IPR017132">
    <property type="entry name" value="Lsm7"/>
</dbReference>
<keyword evidence="11" id="KW-1185">Reference proteome</keyword>
<evidence type="ECO:0000313" key="10">
    <source>
        <dbReference type="EMBL" id="CCF73491.1"/>
    </source>
</evidence>
<dbReference type="InterPro" id="IPR010920">
    <property type="entry name" value="LSM_dom_sf"/>
</dbReference>
<dbReference type="GO" id="GO:0000956">
    <property type="term" value="P:nuclear-transcribed mRNA catabolic process"/>
    <property type="evidence" value="ECO:0007669"/>
    <property type="project" value="InterPro"/>
</dbReference>
<evidence type="ECO:0000256" key="5">
    <source>
        <dbReference type="ARBA" id="ARBA00022884"/>
    </source>
</evidence>
<dbReference type="GO" id="GO:0000398">
    <property type="term" value="P:mRNA splicing, via spliceosome"/>
    <property type="evidence" value="ECO:0007669"/>
    <property type="project" value="InterPro"/>
</dbReference>
<dbReference type="Pfam" id="PF01423">
    <property type="entry name" value="LSM"/>
    <property type="match status" value="1"/>
</dbReference>
<comment type="subcellular location">
    <subcellularLocation>
        <location evidence="1">Nucleus</location>
    </subcellularLocation>
</comment>
<evidence type="ECO:0000256" key="1">
    <source>
        <dbReference type="ARBA" id="ARBA00004123"/>
    </source>
</evidence>
<dbReference type="AlphaFoldDB" id="I7IG99"/>
<dbReference type="PIRSF" id="PIRSF037188">
    <property type="entry name" value="U6_snRNA_Lsm7"/>
    <property type="match status" value="1"/>
</dbReference>
<protein>
    <submittedName>
        <fullName evidence="10">U6 snRNA-associated Sm-like protein LSm7</fullName>
    </submittedName>
</protein>
<dbReference type="GO" id="GO:0097526">
    <property type="term" value="C:spliceosomal tri-snRNP complex"/>
    <property type="evidence" value="ECO:0007669"/>
    <property type="project" value="TreeGrafter"/>
</dbReference>
<dbReference type="Gene3D" id="2.30.30.100">
    <property type="match status" value="1"/>
</dbReference>
<keyword evidence="6" id="KW-0508">mRNA splicing</keyword>
<evidence type="ECO:0000256" key="4">
    <source>
        <dbReference type="ARBA" id="ARBA00022728"/>
    </source>
</evidence>
<dbReference type="OrthoDB" id="2146at2759"/>
<evidence type="ECO:0000259" key="9">
    <source>
        <dbReference type="PROSITE" id="PS52002"/>
    </source>
</evidence>
<reference evidence="10 11" key="3">
    <citation type="journal article" date="2016" name="Sci. Rep.">
        <title>Genome-wide diversity and gene expression profiling of Babesia microti isolates identify polymorphic genes that mediate host-pathogen interactions.</title>
        <authorList>
            <person name="Silva J.C."/>
            <person name="Cornillot E."/>
            <person name="McCracken C."/>
            <person name="Usmani-Brown S."/>
            <person name="Dwivedi A."/>
            <person name="Ifeonu O.O."/>
            <person name="Crabtree J."/>
            <person name="Gotia H.T."/>
            <person name="Virji A.Z."/>
            <person name="Reynes C."/>
            <person name="Colinge J."/>
            <person name="Kumar V."/>
            <person name="Lawres L."/>
            <person name="Pazzi J.E."/>
            <person name="Pablo J.V."/>
            <person name="Hung C."/>
            <person name="Brancato J."/>
            <person name="Kumari P."/>
            <person name="Orvis J."/>
            <person name="Tretina K."/>
            <person name="Chibucos M."/>
            <person name="Ott S."/>
            <person name="Sadzewicz L."/>
            <person name="Sengamalay N."/>
            <person name="Shetty A.C."/>
            <person name="Su Q."/>
            <person name="Tallon L."/>
            <person name="Fraser C.M."/>
            <person name="Frutos R."/>
            <person name="Molina D.M."/>
            <person name="Krause P.J."/>
            <person name="Ben Mamoun C."/>
        </authorList>
    </citation>
    <scope>NUCLEOTIDE SEQUENCE [LARGE SCALE GENOMIC DNA]</scope>
    <source>
        <strain evidence="10 11">RI</strain>
    </source>
</reference>
<dbReference type="PANTHER" id="PTHR10553">
    <property type="entry name" value="SMALL NUCLEAR RIBONUCLEOPROTEIN"/>
    <property type="match status" value="1"/>
</dbReference>
<proteinExistence type="inferred from homology"/>
<dbReference type="VEuPathDB" id="PiroplasmaDB:BMR1_02g01655"/>
<keyword evidence="4" id="KW-0747">Spliceosome</keyword>
<dbReference type="PANTHER" id="PTHR10553:SF5">
    <property type="entry name" value="U6 SNRNA-ASSOCIATED SM-LIKE PROTEIN LSM7"/>
    <property type="match status" value="1"/>
</dbReference>
<dbReference type="PROSITE" id="PS52002">
    <property type="entry name" value="SM"/>
    <property type="match status" value="1"/>
</dbReference>